<dbReference type="Gene3D" id="2.60.200.60">
    <property type="match status" value="1"/>
</dbReference>
<proteinExistence type="predicted"/>
<dbReference type="AlphaFoldDB" id="A0A1G6XWB3"/>
<keyword evidence="2" id="KW-1185">Reference proteome</keyword>
<protein>
    <recommendedName>
        <fullName evidence="3">Zn-binding Pro-Ala-Ala-Arg (PAAR) domain-containing protein, incolved in TypeVI secretion</fullName>
    </recommendedName>
</protein>
<accession>A0A1G6XWB3</accession>
<dbReference type="OrthoDB" id="3829972at2"/>
<dbReference type="STRING" id="69960.SAMN05421720_101646"/>
<evidence type="ECO:0000313" key="1">
    <source>
        <dbReference type="EMBL" id="SDD81953.1"/>
    </source>
</evidence>
<reference evidence="1 2" key="1">
    <citation type="submission" date="2016-10" db="EMBL/GenBank/DDBJ databases">
        <authorList>
            <person name="de Groot N.N."/>
        </authorList>
    </citation>
    <scope>NUCLEOTIDE SEQUENCE [LARGE SCALE GENOMIC DNA]</scope>
    <source>
        <strain evidence="1 2">ATCC 700224</strain>
    </source>
</reference>
<evidence type="ECO:0008006" key="3">
    <source>
        <dbReference type="Google" id="ProtNLM"/>
    </source>
</evidence>
<dbReference type="Proteomes" id="UP000199412">
    <property type="component" value="Unassembled WGS sequence"/>
</dbReference>
<organism evidence="1 2">
    <name type="scientific">Rhodospira trueperi</name>
    <dbReference type="NCBI Taxonomy" id="69960"/>
    <lineage>
        <taxon>Bacteria</taxon>
        <taxon>Pseudomonadati</taxon>
        <taxon>Pseudomonadota</taxon>
        <taxon>Alphaproteobacteria</taxon>
        <taxon>Rhodospirillales</taxon>
        <taxon>Rhodospirillaceae</taxon>
        <taxon>Rhodospira</taxon>
    </lineage>
</organism>
<evidence type="ECO:0000313" key="2">
    <source>
        <dbReference type="Proteomes" id="UP000199412"/>
    </source>
</evidence>
<sequence length="111" mass="10655">MPGPPVSVGCAVTVSPGAAGPPDSGVIMTVLPPFISAGGMPLATTGSLCQMVNSVSGAPYPLPIGSAGGSTVVTVEGKALVRMGDMIPSGSGIMTILGPPAAPWITDQGAP</sequence>
<dbReference type="RefSeq" id="WP_092781899.1">
    <property type="nucleotide sequence ID" value="NZ_FNAP01000001.1"/>
</dbReference>
<name>A0A1G6XWB3_9PROT</name>
<gene>
    <name evidence="1" type="ORF">SAMN05421720_101646</name>
</gene>
<dbReference type="EMBL" id="FNAP01000001">
    <property type="protein sequence ID" value="SDD81953.1"/>
    <property type="molecule type" value="Genomic_DNA"/>
</dbReference>